<dbReference type="InterPro" id="IPR020575">
    <property type="entry name" value="Hsp90_N"/>
</dbReference>
<protein>
    <submittedName>
        <fullName evidence="1">Uncharacterized protein</fullName>
    </submittedName>
</protein>
<evidence type="ECO:0000313" key="2">
    <source>
        <dbReference type="Proteomes" id="UP000652761"/>
    </source>
</evidence>
<proteinExistence type="predicted"/>
<accession>A0A843UP41</accession>
<dbReference type="InterPro" id="IPR036890">
    <property type="entry name" value="HATPase_C_sf"/>
</dbReference>
<gene>
    <name evidence="1" type="ORF">Taro_015177</name>
</gene>
<sequence length="241" mass="27073">MAAVEMETFTFQAEIYHLLSLIINTIYSNKEIFLHKLISKSSNLTCSNPSISSCSSLLCFLFIHIVPDKATNTLSIIDSTIGMTRMKPPTVFMPVSIKENVEKLFEAHKAMDQFELKHNLITLNVGSFTCAGEEYELRKDLKVRAFRTYHAIPSQCEHKLKQKYASLKGDEIKNLKSSDSRSRLGIGLPNAFSLAEDIVGVVKEVCQKMTKPVPEFLVFLNVPMTSTPSSWGCQIIELDDT</sequence>
<dbReference type="PRINTS" id="PR00775">
    <property type="entry name" value="HEATSHOCK90"/>
</dbReference>
<dbReference type="SUPFAM" id="SSF55874">
    <property type="entry name" value="ATPase domain of HSP90 chaperone/DNA topoisomerase II/histidine kinase"/>
    <property type="match status" value="1"/>
</dbReference>
<comment type="caution">
    <text evidence="1">The sequence shown here is derived from an EMBL/GenBank/DDBJ whole genome shotgun (WGS) entry which is preliminary data.</text>
</comment>
<organism evidence="1 2">
    <name type="scientific">Colocasia esculenta</name>
    <name type="common">Wild taro</name>
    <name type="synonym">Arum esculentum</name>
    <dbReference type="NCBI Taxonomy" id="4460"/>
    <lineage>
        <taxon>Eukaryota</taxon>
        <taxon>Viridiplantae</taxon>
        <taxon>Streptophyta</taxon>
        <taxon>Embryophyta</taxon>
        <taxon>Tracheophyta</taxon>
        <taxon>Spermatophyta</taxon>
        <taxon>Magnoliopsida</taxon>
        <taxon>Liliopsida</taxon>
        <taxon>Araceae</taxon>
        <taxon>Aroideae</taxon>
        <taxon>Colocasieae</taxon>
        <taxon>Colocasia</taxon>
    </lineage>
</organism>
<dbReference type="AlphaFoldDB" id="A0A843UP41"/>
<keyword evidence="2" id="KW-1185">Reference proteome</keyword>
<name>A0A843UP41_COLES</name>
<evidence type="ECO:0000313" key="1">
    <source>
        <dbReference type="EMBL" id="MQL82703.1"/>
    </source>
</evidence>
<dbReference type="PANTHER" id="PTHR46504">
    <property type="entry name" value="TRNASE Z TRZ1"/>
    <property type="match status" value="1"/>
</dbReference>
<dbReference type="Proteomes" id="UP000652761">
    <property type="component" value="Unassembled WGS sequence"/>
</dbReference>
<reference evidence="1" key="1">
    <citation type="submission" date="2017-07" db="EMBL/GenBank/DDBJ databases">
        <title>Taro Niue Genome Assembly and Annotation.</title>
        <authorList>
            <person name="Atibalentja N."/>
            <person name="Keating K."/>
            <person name="Fields C.J."/>
        </authorList>
    </citation>
    <scope>NUCLEOTIDE SEQUENCE</scope>
    <source>
        <strain evidence="1">Niue_2</strain>
        <tissue evidence="1">Leaf</tissue>
    </source>
</reference>
<dbReference type="Gene3D" id="3.30.565.10">
    <property type="entry name" value="Histidine kinase-like ATPase, C-terminal domain"/>
    <property type="match status" value="1"/>
</dbReference>
<dbReference type="PANTHER" id="PTHR46504:SF2">
    <property type="entry name" value="TRNASE Z TRZ1"/>
    <property type="match status" value="1"/>
</dbReference>
<dbReference type="OrthoDB" id="527344at2759"/>
<dbReference type="EMBL" id="NMUH01000649">
    <property type="protein sequence ID" value="MQL82703.1"/>
    <property type="molecule type" value="Genomic_DNA"/>
</dbReference>